<dbReference type="FunFam" id="1.10.40.30:FF:000001">
    <property type="entry name" value="Argininosuccinate lyase"/>
    <property type="match status" value="1"/>
</dbReference>
<dbReference type="NCBIfam" id="NF008964">
    <property type="entry name" value="PRK12308.1"/>
    <property type="match status" value="1"/>
</dbReference>
<dbReference type="InterPro" id="IPR008948">
    <property type="entry name" value="L-Aspartase-like"/>
</dbReference>
<keyword evidence="9 10" id="KW-0456">Lyase</keyword>
<evidence type="ECO:0000256" key="8">
    <source>
        <dbReference type="ARBA" id="ARBA00022605"/>
    </source>
</evidence>
<protein>
    <recommendedName>
        <fullName evidence="5 10">Argininosuccinate lyase</fullName>
        <shortName evidence="10">ASAL</shortName>
        <ecNumber evidence="5 10">4.3.2.1</ecNumber>
    </recommendedName>
    <alternativeName>
        <fullName evidence="10">Arginosuccinase</fullName>
    </alternativeName>
</protein>
<comment type="similarity">
    <text evidence="4">In the N-terminal section; belongs to the lyase 1 family. Argininosuccinate lyase subfamily.</text>
</comment>
<comment type="catalytic activity">
    <reaction evidence="1 10">
        <text>2-(N(omega)-L-arginino)succinate = fumarate + L-arginine</text>
        <dbReference type="Rhea" id="RHEA:24020"/>
        <dbReference type="ChEBI" id="CHEBI:29806"/>
        <dbReference type="ChEBI" id="CHEBI:32682"/>
        <dbReference type="ChEBI" id="CHEBI:57472"/>
        <dbReference type="EC" id="4.3.2.1"/>
    </reaction>
</comment>
<dbReference type="InterPro" id="IPR009049">
    <property type="entry name" value="Argininosuccinate_lyase"/>
</dbReference>
<evidence type="ECO:0000256" key="9">
    <source>
        <dbReference type="ARBA" id="ARBA00023239"/>
    </source>
</evidence>
<dbReference type="InterPro" id="IPR029419">
    <property type="entry name" value="Arg_succ_lyase_C"/>
</dbReference>
<evidence type="ECO:0000313" key="14">
    <source>
        <dbReference type="Proteomes" id="UP000298745"/>
    </source>
</evidence>
<evidence type="ECO:0000313" key="13">
    <source>
        <dbReference type="EMBL" id="QCI23621.1"/>
    </source>
</evidence>
<reference evidence="13 14" key="1">
    <citation type="submission" date="2018-12" db="EMBL/GenBank/DDBJ databases">
        <authorList>
            <person name="Chong R.A."/>
        </authorList>
    </citation>
    <scope>NUCLEOTIDE SEQUENCE [LARGE SCALE GENOMIC DNA]</scope>
    <source>
        <strain evidence="13 14">Msa</strain>
    </source>
</reference>
<dbReference type="InterPro" id="IPR020557">
    <property type="entry name" value="Fumarate_lyase_CS"/>
</dbReference>
<evidence type="ECO:0000256" key="2">
    <source>
        <dbReference type="ARBA" id="ARBA00004496"/>
    </source>
</evidence>
<feature type="domain" description="Argininosuccinate lyase C-terminal" evidence="12">
    <location>
        <begin position="366"/>
        <end position="433"/>
    </location>
</feature>
<keyword evidence="7 10" id="KW-0055">Arginine biosynthesis</keyword>
<evidence type="ECO:0000259" key="12">
    <source>
        <dbReference type="Pfam" id="PF14698"/>
    </source>
</evidence>
<comment type="pathway">
    <text evidence="3 10">Amino-acid biosynthesis; L-arginine biosynthesis; L-arginine from L-ornithine and carbamoyl phosphate: step 3/3.</text>
</comment>
<comment type="similarity">
    <text evidence="10">Belongs to the lyase 1 family. Argininosuccinate lyase subfamily.</text>
</comment>
<dbReference type="GO" id="GO:0005829">
    <property type="term" value="C:cytosol"/>
    <property type="evidence" value="ECO:0007669"/>
    <property type="project" value="TreeGrafter"/>
</dbReference>
<dbReference type="GO" id="GO:0004056">
    <property type="term" value="F:argininosuccinate lyase activity"/>
    <property type="evidence" value="ECO:0007669"/>
    <property type="project" value="UniProtKB-UniRule"/>
</dbReference>
<feature type="domain" description="Fumarate lyase N-terminal" evidence="11">
    <location>
        <begin position="6"/>
        <end position="303"/>
    </location>
</feature>
<proteinExistence type="inferred from homology"/>
<dbReference type="OrthoDB" id="9769623at2"/>
<dbReference type="Pfam" id="PF14698">
    <property type="entry name" value="ASL_C2"/>
    <property type="match status" value="1"/>
</dbReference>
<keyword evidence="6 10" id="KW-0963">Cytoplasm</keyword>
<dbReference type="Gene3D" id="1.20.200.10">
    <property type="entry name" value="Fumarase/aspartase (Central domain)"/>
    <property type="match status" value="1"/>
</dbReference>
<dbReference type="GO" id="GO:0042450">
    <property type="term" value="P:L-arginine biosynthetic process via ornithine"/>
    <property type="evidence" value="ECO:0007669"/>
    <property type="project" value="UniProtKB-UniRule"/>
</dbReference>
<evidence type="ECO:0000256" key="3">
    <source>
        <dbReference type="ARBA" id="ARBA00004941"/>
    </source>
</evidence>
<dbReference type="EMBL" id="CP034864">
    <property type="protein sequence ID" value="QCI23621.1"/>
    <property type="molecule type" value="Genomic_DNA"/>
</dbReference>
<keyword evidence="8 10" id="KW-0028">Amino-acid biosynthesis</keyword>
<evidence type="ECO:0000256" key="7">
    <source>
        <dbReference type="ARBA" id="ARBA00022571"/>
    </source>
</evidence>
<dbReference type="PRINTS" id="PR00149">
    <property type="entry name" value="FUMRATELYASE"/>
</dbReference>
<dbReference type="AlphaFoldDB" id="A0A4D6YB00"/>
<evidence type="ECO:0000256" key="4">
    <source>
        <dbReference type="ARBA" id="ARBA00005552"/>
    </source>
</evidence>
<dbReference type="Pfam" id="PF00206">
    <property type="entry name" value="Lyase_1"/>
    <property type="match status" value="1"/>
</dbReference>
<sequence length="461" mass="52607">MALWGGRFINESDELFKKFNTSLAFDYILVKEDITASISWSKTLMKSNIITKKEQIKIEQALFELLEEIKTKDKKNNILFSNCEDIHSWTEEKLIDKIGELGKKLHTGRSRNDQITTDLKLWCRKKIYILLDNLIELQKSFICLSETNESVIMPGYTHLQRAQPITFSYWCLAYIEMFRRDVSRLKDALKRLNISPLGSGALAGTAWAIDREELALSMGFNRSTNNALDSVSDRDYVVELLSSASISMMHLSRFSEDVIFFNSGEASFIELSDSITSGSSLMPQKKNPDALELIRSKCGRVYGSLISILVVLKSLPLSYNKDMQEDKEGLFDTIKTWNDCLCMATLVLKNIKINSDICRRAAEEGYSNATEIADYLVKKGLTFREAHKISGQIVLHAIHQKKPLHSLKLSTFHIYSTLIDNDIYKHITLESCLKKRISKGGVAPHQVHEEIRKAKKRLNIF</sequence>
<evidence type="ECO:0000256" key="5">
    <source>
        <dbReference type="ARBA" id="ARBA00012338"/>
    </source>
</evidence>
<reference evidence="13 14" key="2">
    <citation type="submission" date="2019-05" db="EMBL/GenBank/DDBJ databases">
        <title>Genome evolution of the obligate endosymbiont Buchnera aphidicola.</title>
        <authorList>
            <person name="Moran N.A."/>
        </authorList>
    </citation>
    <scope>NUCLEOTIDE SEQUENCE [LARGE SCALE GENOMIC DNA]</scope>
    <source>
        <strain evidence="13 14">Msa</strain>
    </source>
</reference>
<organism evidence="13 14">
    <name type="scientific">Buchnera aphidicola</name>
    <name type="common">Macrosiphoniella sanborni</name>
    <dbReference type="NCBI Taxonomy" id="1241865"/>
    <lineage>
        <taxon>Bacteria</taxon>
        <taxon>Pseudomonadati</taxon>
        <taxon>Pseudomonadota</taxon>
        <taxon>Gammaproteobacteria</taxon>
        <taxon>Enterobacterales</taxon>
        <taxon>Erwiniaceae</taxon>
        <taxon>Buchnera</taxon>
    </lineage>
</organism>
<evidence type="ECO:0000256" key="10">
    <source>
        <dbReference type="HAMAP-Rule" id="MF_00006"/>
    </source>
</evidence>
<dbReference type="PANTHER" id="PTHR43814">
    <property type="entry name" value="ARGININOSUCCINATE LYASE"/>
    <property type="match status" value="1"/>
</dbReference>
<dbReference type="RefSeq" id="WP_158362185.1">
    <property type="nucleotide sequence ID" value="NZ_CP034864.1"/>
</dbReference>
<dbReference type="PANTHER" id="PTHR43814:SF1">
    <property type="entry name" value="ARGININOSUCCINATE LYASE"/>
    <property type="match status" value="1"/>
</dbReference>
<name>A0A4D6YB00_9GAMM</name>
<evidence type="ECO:0000256" key="6">
    <source>
        <dbReference type="ARBA" id="ARBA00022490"/>
    </source>
</evidence>
<dbReference type="HAMAP" id="MF_00006">
    <property type="entry name" value="Arg_succ_lyase"/>
    <property type="match status" value="1"/>
</dbReference>
<dbReference type="PROSITE" id="PS00163">
    <property type="entry name" value="FUMARATE_LYASES"/>
    <property type="match status" value="1"/>
</dbReference>
<evidence type="ECO:0000256" key="1">
    <source>
        <dbReference type="ARBA" id="ARBA00000985"/>
    </source>
</evidence>
<gene>
    <name evidence="10" type="primary">argH</name>
    <name evidence="13" type="ORF">D9V74_00235</name>
</gene>
<dbReference type="UniPathway" id="UPA00068">
    <property type="reaction ID" value="UER00114"/>
</dbReference>
<dbReference type="PRINTS" id="PR00145">
    <property type="entry name" value="ARGSUCLYASE"/>
</dbReference>
<dbReference type="SUPFAM" id="SSF48557">
    <property type="entry name" value="L-aspartase-like"/>
    <property type="match status" value="1"/>
</dbReference>
<dbReference type="CDD" id="cd01359">
    <property type="entry name" value="Argininosuccinate_lyase"/>
    <property type="match status" value="1"/>
</dbReference>
<comment type="subcellular location">
    <subcellularLocation>
        <location evidence="2 10">Cytoplasm</location>
    </subcellularLocation>
</comment>
<dbReference type="InterPro" id="IPR024083">
    <property type="entry name" value="Fumarase/histidase_N"/>
</dbReference>
<dbReference type="InterPro" id="IPR022761">
    <property type="entry name" value="Fumarate_lyase_N"/>
</dbReference>
<evidence type="ECO:0000259" key="11">
    <source>
        <dbReference type="Pfam" id="PF00206"/>
    </source>
</evidence>
<dbReference type="FunFam" id="1.20.200.10:FF:000006">
    <property type="entry name" value="Argininosuccinate lyase"/>
    <property type="match status" value="1"/>
</dbReference>
<dbReference type="Proteomes" id="UP000298745">
    <property type="component" value="Chromosome"/>
</dbReference>
<dbReference type="Gene3D" id="1.10.40.30">
    <property type="entry name" value="Fumarase/aspartase (C-terminal domain)"/>
    <property type="match status" value="1"/>
</dbReference>
<dbReference type="InterPro" id="IPR000362">
    <property type="entry name" value="Fumarate_lyase_fam"/>
</dbReference>
<dbReference type="EC" id="4.3.2.1" evidence="5 10"/>
<accession>A0A4D6YB00</accession>
<dbReference type="Gene3D" id="1.10.275.10">
    <property type="entry name" value="Fumarase/aspartase (N-terminal domain)"/>
    <property type="match status" value="1"/>
</dbReference>
<dbReference type="NCBIfam" id="TIGR00838">
    <property type="entry name" value="argH"/>
    <property type="match status" value="1"/>
</dbReference>